<sequence>MTTKRTLSIHRPEDILGYIPHLLGYWPEDSLVAITMQGKILGATLRVDLPSRWSSRALAGFAEQIRHYLVADEAANGVVLAVYTDAGWVDGTVVSQMMPMIEALQLSLDEVDLSVRDAWLVGNQYWRSAFCSDTSCCPDPGLPVARIKDSRLNAELVYQGSAFGSSPRSGTGQPALARSGPLDPSVMEAESRFGDRILGMSRSWRCLESVLAVWHHVLARVEHGAPLQAETDAQLIGFLRTTLKVPAWRDAVVVMAAAGMDSAISGAAAFELFSDEESCEPPFDVGELGITASAANPQATPTSGSCGDVFTYGDVLLGMHPDTPCWGRVDALHRVLAGLCVEEESGDVAAAAFTLQGWISWCKGSGSIAHACLVRAKAARPGYRLAELLMEVLGRGAVCRWAARPGSAWRGSRQAHA</sequence>
<dbReference type="InterPro" id="IPR025447">
    <property type="entry name" value="DUF4192"/>
</dbReference>
<feature type="compositionally biased region" description="Polar residues" evidence="1">
    <location>
        <begin position="163"/>
        <end position="172"/>
    </location>
</feature>
<accession>A0ABV2P0J0</accession>
<dbReference type="Pfam" id="PF13830">
    <property type="entry name" value="DUF4192"/>
    <property type="match status" value="2"/>
</dbReference>
<organism evidence="2 3">
    <name type="scientific">Arthrobacter bambusae</name>
    <dbReference type="NCBI Taxonomy" id="1338426"/>
    <lineage>
        <taxon>Bacteria</taxon>
        <taxon>Bacillati</taxon>
        <taxon>Actinomycetota</taxon>
        <taxon>Actinomycetes</taxon>
        <taxon>Micrococcales</taxon>
        <taxon>Micrococcaceae</taxon>
        <taxon>Arthrobacter</taxon>
    </lineage>
</organism>
<keyword evidence="3" id="KW-1185">Reference proteome</keyword>
<protein>
    <recommendedName>
        <fullName evidence="4">DUF4192 domain-containing protein</fullName>
    </recommendedName>
</protein>
<feature type="region of interest" description="Disordered" evidence="1">
    <location>
        <begin position="163"/>
        <end position="183"/>
    </location>
</feature>
<proteinExistence type="predicted"/>
<comment type="caution">
    <text evidence="2">The sequence shown here is derived from an EMBL/GenBank/DDBJ whole genome shotgun (WGS) entry which is preliminary data.</text>
</comment>
<gene>
    <name evidence="2" type="ORF">ABIE37_000013</name>
</gene>
<evidence type="ECO:0008006" key="4">
    <source>
        <dbReference type="Google" id="ProtNLM"/>
    </source>
</evidence>
<dbReference type="Proteomes" id="UP001549307">
    <property type="component" value="Unassembled WGS sequence"/>
</dbReference>
<dbReference type="EMBL" id="JBEPSN010000001">
    <property type="protein sequence ID" value="MET4538258.1"/>
    <property type="molecule type" value="Genomic_DNA"/>
</dbReference>
<dbReference type="RefSeq" id="WP_354225538.1">
    <property type="nucleotide sequence ID" value="NZ_JBEPSN010000001.1"/>
</dbReference>
<evidence type="ECO:0000256" key="1">
    <source>
        <dbReference type="SAM" id="MobiDB-lite"/>
    </source>
</evidence>
<evidence type="ECO:0000313" key="2">
    <source>
        <dbReference type="EMBL" id="MET4538258.1"/>
    </source>
</evidence>
<dbReference type="GeneID" id="92750992"/>
<evidence type="ECO:0000313" key="3">
    <source>
        <dbReference type="Proteomes" id="UP001549307"/>
    </source>
</evidence>
<reference evidence="2 3" key="1">
    <citation type="submission" date="2024-06" db="EMBL/GenBank/DDBJ databases">
        <title>Sorghum-associated microbial communities from plants grown in Nebraska, USA.</title>
        <authorList>
            <person name="Schachtman D."/>
        </authorList>
    </citation>
    <scope>NUCLEOTIDE SEQUENCE [LARGE SCALE GENOMIC DNA]</scope>
    <source>
        <strain evidence="2 3">3552</strain>
    </source>
</reference>
<name>A0ABV2P0J0_9MICC</name>